<dbReference type="PANTHER" id="PTHR40661">
    <property type="match status" value="1"/>
</dbReference>
<dbReference type="GO" id="GO:0003677">
    <property type="term" value="F:DNA binding"/>
    <property type="evidence" value="ECO:0007669"/>
    <property type="project" value="UniProtKB-KW"/>
</dbReference>
<keyword evidence="1" id="KW-0805">Transcription regulation</keyword>
<dbReference type="InterPro" id="IPR036286">
    <property type="entry name" value="LexA/Signal_pep-like_sf"/>
</dbReference>
<feature type="domain" description="Peptidase S24/S26A/S26B/S26C" evidence="4">
    <location>
        <begin position="102"/>
        <end position="221"/>
    </location>
</feature>
<dbReference type="SUPFAM" id="SSF51306">
    <property type="entry name" value="LexA/Signal peptidase"/>
    <property type="match status" value="1"/>
</dbReference>
<dbReference type="Pfam" id="PF00717">
    <property type="entry name" value="Peptidase_S24"/>
    <property type="match status" value="1"/>
</dbReference>
<keyword evidence="2" id="KW-0238">DNA-binding</keyword>
<dbReference type="PANTHER" id="PTHR40661:SF3">
    <property type="entry name" value="FELS-1 PROPHAGE TRANSCRIPTIONAL REGULATOR"/>
    <property type="match status" value="1"/>
</dbReference>
<evidence type="ECO:0000256" key="2">
    <source>
        <dbReference type="ARBA" id="ARBA00023125"/>
    </source>
</evidence>
<evidence type="ECO:0000256" key="1">
    <source>
        <dbReference type="ARBA" id="ARBA00023015"/>
    </source>
</evidence>
<proteinExistence type="predicted"/>
<sequence length="229" mass="25743">MDKYENRRLRFLQLRNERCNSSSAEMARLIGKDPSYVARMLFEPGKSGKKRIGEDIKDAIEKSFNLPVGWLDGLDASDTIRKPQHNHSTEITLPMYDTGGAMGHGIDLKNQPGIISQMVVSQDWLQKNVKGFSAAGNLCVVTGFGDSMKGMYNPGDPLIVDTGVKTIDYDAVYFFRIGNEGFIKRLQRIPGRGLVAMSENKAYQDWTIDSSMDFEVFGRIVKAWKSENF</sequence>
<gene>
    <name evidence="5" type="ORF">UFOVP66_17</name>
</gene>
<keyword evidence="3" id="KW-0804">Transcription</keyword>
<evidence type="ECO:0000256" key="3">
    <source>
        <dbReference type="ARBA" id="ARBA00023163"/>
    </source>
</evidence>
<name>A0A6J5KRU7_9CAUD</name>
<reference evidence="5" key="1">
    <citation type="submission" date="2020-04" db="EMBL/GenBank/DDBJ databases">
        <authorList>
            <person name="Chiriac C."/>
            <person name="Salcher M."/>
            <person name="Ghai R."/>
            <person name="Kavagutti S V."/>
        </authorList>
    </citation>
    <scope>NUCLEOTIDE SEQUENCE</scope>
</reference>
<evidence type="ECO:0000259" key="4">
    <source>
        <dbReference type="Pfam" id="PF00717"/>
    </source>
</evidence>
<protein>
    <submittedName>
        <fullName evidence="5">COG2932 Predicted transcriptional regulator</fullName>
    </submittedName>
</protein>
<organism evidence="5">
    <name type="scientific">uncultured Caudovirales phage</name>
    <dbReference type="NCBI Taxonomy" id="2100421"/>
    <lineage>
        <taxon>Viruses</taxon>
        <taxon>Duplodnaviria</taxon>
        <taxon>Heunggongvirae</taxon>
        <taxon>Uroviricota</taxon>
        <taxon>Caudoviricetes</taxon>
        <taxon>Peduoviridae</taxon>
        <taxon>Maltschvirus</taxon>
        <taxon>Maltschvirus maltsch</taxon>
    </lineage>
</organism>
<dbReference type="Gene3D" id="2.10.109.10">
    <property type="entry name" value="Umud Fragment, subunit A"/>
    <property type="match status" value="1"/>
</dbReference>
<accession>A0A6J5KRU7</accession>
<dbReference type="CDD" id="cd06529">
    <property type="entry name" value="S24_LexA-like"/>
    <property type="match status" value="1"/>
</dbReference>
<dbReference type="EMBL" id="LR796180">
    <property type="protein sequence ID" value="CAB4124621.1"/>
    <property type="molecule type" value="Genomic_DNA"/>
</dbReference>
<dbReference type="InterPro" id="IPR039418">
    <property type="entry name" value="LexA-like"/>
</dbReference>
<evidence type="ECO:0000313" key="5">
    <source>
        <dbReference type="EMBL" id="CAB4124621.1"/>
    </source>
</evidence>
<dbReference type="InterPro" id="IPR015927">
    <property type="entry name" value="Peptidase_S24_S26A/B/C"/>
</dbReference>